<evidence type="ECO:0000256" key="2">
    <source>
        <dbReference type="SAM" id="SignalP"/>
    </source>
</evidence>
<organism evidence="3 4">
    <name type="scientific">Pieris macdunnoughi</name>
    <dbReference type="NCBI Taxonomy" id="345717"/>
    <lineage>
        <taxon>Eukaryota</taxon>
        <taxon>Metazoa</taxon>
        <taxon>Ecdysozoa</taxon>
        <taxon>Arthropoda</taxon>
        <taxon>Hexapoda</taxon>
        <taxon>Insecta</taxon>
        <taxon>Pterygota</taxon>
        <taxon>Neoptera</taxon>
        <taxon>Endopterygota</taxon>
        <taxon>Lepidoptera</taxon>
        <taxon>Glossata</taxon>
        <taxon>Ditrysia</taxon>
        <taxon>Papilionoidea</taxon>
        <taxon>Pieridae</taxon>
        <taxon>Pierinae</taxon>
        <taxon>Pieris</taxon>
    </lineage>
</organism>
<keyword evidence="4" id="KW-1185">Reference proteome</keyword>
<accession>A0A821XWV1</accession>
<comment type="subunit">
    <text evidence="1">Silk fibroin elementary unit consists in a disulfide-linked heavy and light chain and a p25 glycoprotein in molar ratios of 6:6:1. This results in a complex of approximately 2.3 MDa.</text>
</comment>
<feature type="signal peptide" evidence="2">
    <location>
        <begin position="1"/>
        <end position="16"/>
    </location>
</feature>
<gene>
    <name evidence="3" type="ORF">PMACD_LOCUS15818</name>
</gene>
<dbReference type="GO" id="GO:0005576">
    <property type="term" value="C:extracellular region"/>
    <property type="evidence" value="ECO:0007669"/>
    <property type="project" value="UniProtKB-SubCell"/>
</dbReference>
<dbReference type="PIRSF" id="PIRSF005765">
    <property type="entry name" value="L-fibroin"/>
    <property type="match status" value="1"/>
</dbReference>
<keyword evidence="2" id="KW-0732">Signal</keyword>
<feature type="chain" id="PRO_5032490161" description="Fibroin light chain" evidence="2">
    <location>
        <begin position="17"/>
        <end position="268"/>
    </location>
</feature>
<dbReference type="EMBL" id="CAJOBZ010000074">
    <property type="protein sequence ID" value="CAF4952403.1"/>
    <property type="molecule type" value="Genomic_DNA"/>
</dbReference>
<dbReference type="AlphaFoldDB" id="A0A821XWV1"/>
<sequence>MLPFVLVLLAAQSAFAAPSNAAVTFYNTNEVGSVPDNGGLVNSYIVSGPVDYLDGGSIPLYAQMLLQILNDLANSPNPVSKATAVIQTIAALGELSHGTSGDSCEAAGLINAYAYSAKSGNKSGLRQAIANFVARLSNNIDTIAQLIVNPNAVRYSVGPRGSCIGGGRTYQFEESWDAILSSAAPAQSALLNEEYCVARRLYNAFNIRSNNVAAGVSAAAIPQVIKVAQYALQPLAQFLRAVASGENPLQPAAAAKAGLNQAVNKIKL</sequence>
<comment type="caution">
    <text evidence="3">The sequence shown here is derived from an EMBL/GenBank/DDBJ whole genome shotgun (WGS) entry which is preliminary data.</text>
</comment>
<dbReference type="Pfam" id="PF05849">
    <property type="entry name" value="L-fibroin"/>
    <property type="match status" value="1"/>
</dbReference>
<evidence type="ECO:0000313" key="3">
    <source>
        <dbReference type="EMBL" id="CAF4952403.1"/>
    </source>
</evidence>
<dbReference type="Proteomes" id="UP000663880">
    <property type="component" value="Unassembled WGS sequence"/>
</dbReference>
<proteinExistence type="predicted"/>
<comment type="subcellular location">
    <subcellularLocation>
        <location evidence="1">Secreted</location>
    </subcellularLocation>
</comment>
<keyword evidence="1" id="KW-0737">Silk protein</keyword>
<evidence type="ECO:0000313" key="4">
    <source>
        <dbReference type="Proteomes" id="UP000663880"/>
    </source>
</evidence>
<reference evidence="3" key="1">
    <citation type="submission" date="2021-02" db="EMBL/GenBank/DDBJ databases">
        <authorList>
            <person name="Steward A R."/>
        </authorList>
    </citation>
    <scope>NUCLEOTIDE SEQUENCE</scope>
</reference>
<keyword evidence="1" id="KW-0964">Secreted</keyword>
<name>A0A821XWV1_9NEOP</name>
<dbReference type="OrthoDB" id="8118339at2759"/>
<evidence type="ECO:0000256" key="1">
    <source>
        <dbReference type="PIRNR" id="PIRNR005765"/>
    </source>
</evidence>
<comment type="function">
    <text evidence="1">It is likely that the major role of L-chain is to prevent the retention of H-chain in ER by forming the disulfide linkage.</text>
</comment>
<protein>
    <recommendedName>
        <fullName evidence="1">Fibroin light chain</fullName>
        <shortName evidence="1">Fib-L</shortName>
    </recommendedName>
    <alternativeName>
        <fullName evidence="1">L-fibroin</fullName>
    </alternativeName>
</protein>
<dbReference type="InterPro" id="IPR008660">
    <property type="entry name" value="L-fibroin"/>
</dbReference>